<dbReference type="AlphaFoldDB" id="A0A385DKB6"/>
<accession>A0A385DKB6</accession>
<evidence type="ECO:0000313" key="1">
    <source>
        <dbReference type="EMBL" id="AXQ58389.1"/>
    </source>
</evidence>
<proteinExistence type="predicted"/>
<dbReference type="EMBL" id="CP031742">
    <property type="protein sequence ID" value="AXQ58389.1"/>
    <property type="molecule type" value="Genomic_DNA"/>
</dbReference>
<organism evidence="1 2">
    <name type="scientific">Streptomyces koyangensis</name>
    <dbReference type="NCBI Taxonomy" id="188770"/>
    <lineage>
        <taxon>Bacteria</taxon>
        <taxon>Bacillati</taxon>
        <taxon>Actinomycetota</taxon>
        <taxon>Actinomycetes</taxon>
        <taxon>Kitasatosporales</taxon>
        <taxon>Streptomycetaceae</taxon>
        <taxon>Streptomyces</taxon>
        <taxon>Streptomyces aurantiacus group</taxon>
    </lineage>
</organism>
<dbReference type="Proteomes" id="UP000259636">
    <property type="component" value="Chromosome"/>
</dbReference>
<protein>
    <submittedName>
        <fullName evidence="1">Uncharacterized protein</fullName>
    </submittedName>
</protein>
<dbReference type="KEGG" id="sky:D0C37_29825"/>
<name>A0A385DKB6_9ACTN</name>
<gene>
    <name evidence="1" type="ORF">D0C37_29825</name>
</gene>
<evidence type="ECO:0000313" key="2">
    <source>
        <dbReference type="Proteomes" id="UP000259636"/>
    </source>
</evidence>
<reference evidence="1 2" key="1">
    <citation type="submission" date="2018-08" db="EMBL/GenBank/DDBJ databases">
        <authorList>
            <person name="Ferrada E.E."/>
            <person name="Latorre B.A."/>
        </authorList>
    </citation>
    <scope>NUCLEOTIDE SEQUENCE [LARGE SCALE GENOMIC DNA]</scope>
    <source>
        <strain evidence="1 2">VK-A60T</strain>
    </source>
</reference>
<sequence>MFPASYRCGYFGEGSMRQARDREAVDRLARAVLARPELNDGVRVDGRAELEHFPLVAAAFHAAPRAGRRGGRRDEALGFGVGEVGVAVTTLVLVVVTDALTQLAHEQAQGGISRFRGWFRRTVLRRPELPAAVAPQTGPAALTPEQLRLVHRSAVGQARRLRLPEEVAENVANGVVAELTMAQAAPDGPPDTGGESGE</sequence>